<dbReference type="AlphaFoldDB" id="A0A067QM15"/>
<dbReference type="Proteomes" id="UP000027265">
    <property type="component" value="Unassembled WGS sequence"/>
</dbReference>
<evidence type="ECO:0000313" key="3">
    <source>
        <dbReference type="Proteomes" id="UP000027265"/>
    </source>
</evidence>
<dbReference type="InParanoid" id="A0A067QM15"/>
<reference evidence="3" key="1">
    <citation type="journal article" date="2014" name="Proc. Natl. Acad. Sci. U.S.A.">
        <title>Extensive sampling of basidiomycete genomes demonstrates inadequacy of the white-rot/brown-rot paradigm for wood decay fungi.</title>
        <authorList>
            <person name="Riley R."/>
            <person name="Salamov A.A."/>
            <person name="Brown D.W."/>
            <person name="Nagy L.G."/>
            <person name="Floudas D."/>
            <person name="Held B.W."/>
            <person name="Levasseur A."/>
            <person name="Lombard V."/>
            <person name="Morin E."/>
            <person name="Otillar R."/>
            <person name="Lindquist E.A."/>
            <person name="Sun H."/>
            <person name="LaButti K.M."/>
            <person name="Schmutz J."/>
            <person name="Jabbour D."/>
            <person name="Luo H."/>
            <person name="Baker S.E."/>
            <person name="Pisabarro A.G."/>
            <person name="Walton J.D."/>
            <person name="Blanchette R.A."/>
            <person name="Henrissat B."/>
            <person name="Martin F."/>
            <person name="Cullen D."/>
            <person name="Hibbett D.S."/>
            <person name="Grigoriev I.V."/>
        </authorList>
    </citation>
    <scope>NUCLEOTIDE SEQUENCE [LARGE SCALE GENOMIC DNA]</scope>
    <source>
        <strain evidence="3">MUCL 33604</strain>
    </source>
</reference>
<dbReference type="OrthoDB" id="3258400at2759"/>
<evidence type="ECO:0000256" key="1">
    <source>
        <dbReference type="SAM" id="MobiDB-lite"/>
    </source>
</evidence>
<sequence>MSEVYHSSPVTPSSPCDSEQLIYPPSIPLHHPIPVSYLPPLSASPDSTSEYEPFPAESSSVHTMDRLHFEYQNLPDSYLGDRYPAAPANLFPTPSELLTEMSSREASQRAQAQIDGYESNSRKPESQRKARQRVVAETIGFTQTDPDSISSHDKKRYYLESLEQYVLYLQDQFRLLEHTPVALERVSTYRGLSSRSVRTLLVHMEGEVKKANDKTSEEERLFVDLRDQLVSQEASAAAQPFRRYSAP</sequence>
<dbReference type="STRING" id="933084.A0A067QM15"/>
<feature type="compositionally biased region" description="Polar residues" evidence="1">
    <location>
        <begin position="8"/>
        <end position="17"/>
    </location>
</feature>
<proteinExistence type="predicted"/>
<evidence type="ECO:0000313" key="2">
    <source>
        <dbReference type="EMBL" id="KDQ63681.1"/>
    </source>
</evidence>
<feature type="region of interest" description="Disordered" evidence="1">
    <location>
        <begin position="100"/>
        <end position="130"/>
    </location>
</feature>
<dbReference type="EMBL" id="KL197710">
    <property type="protein sequence ID" value="KDQ63681.1"/>
    <property type="molecule type" value="Genomic_DNA"/>
</dbReference>
<dbReference type="HOGENOM" id="CLU_062667_1_0_1"/>
<name>A0A067QM15_9AGAM</name>
<organism evidence="2 3">
    <name type="scientific">Jaapia argillacea MUCL 33604</name>
    <dbReference type="NCBI Taxonomy" id="933084"/>
    <lineage>
        <taxon>Eukaryota</taxon>
        <taxon>Fungi</taxon>
        <taxon>Dikarya</taxon>
        <taxon>Basidiomycota</taxon>
        <taxon>Agaricomycotina</taxon>
        <taxon>Agaricomycetes</taxon>
        <taxon>Agaricomycetidae</taxon>
        <taxon>Jaapiales</taxon>
        <taxon>Jaapiaceae</taxon>
        <taxon>Jaapia</taxon>
    </lineage>
</organism>
<feature type="region of interest" description="Disordered" evidence="1">
    <location>
        <begin position="1"/>
        <end position="60"/>
    </location>
</feature>
<gene>
    <name evidence="2" type="ORF">JAAARDRAFT_387456</name>
</gene>
<protein>
    <submittedName>
        <fullName evidence="2">Uncharacterized protein</fullName>
    </submittedName>
</protein>
<keyword evidence="3" id="KW-1185">Reference proteome</keyword>
<accession>A0A067QM15</accession>